<evidence type="ECO:0000313" key="2">
    <source>
        <dbReference type="Proteomes" id="UP000076482"/>
    </source>
</evidence>
<dbReference type="PATRIC" id="fig|1396.535.peg.752"/>
<protein>
    <submittedName>
        <fullName evidence="1">Uncharacterized protein</fullName>
    </submittedName>
</protein>
<comment type="caution">
    <text evidence="1">The sequence shown here is derived from an EMBL/GenBank/DDBJ whole genome shotgun (WGS) entry which is preliminary data.</text>
</comment>
<organism evidence="1 2">
    <name type="scientific">Bacillus cereus</name>
    <dbReference type="NCBI Taxonomy" id="1396"/>
    <lineage>
        <taxon>Bacteria</taxon>
        <taxon>Bacillati</taxon>
        <taxon>Bacillota</taxon>
        <taxon>Bacilli</taxon>
        <taxon>Bacillales</taxon>
        <taxon>Bacillaceae</taxon>
        <taxon>Bacillus</taxon>
        <taxon>Bacillus cereus group</taxon>
    </lineage>
</organism>
<name>A0A164L3F3_BACCE</name>
<gene>
    <name evidence="1" type="ORF">B4088_5659</name>
</gene>
<sequence>MTTKENYLLDPKFDQNKFYQMRKTMFKEDRIMKDKRGKHNAVLLYGGIEDKINLSKKTHLEKGDSSFMTLDGEYYCVFPVGTAKEELNIERGKYNQHKALLRDAGLIHYEPQEVEKEGDASRITYTPWDIWVQQNGLYSDGEWIIPPSMDDYYNPTDIVTVQPTITPISYDEGQQPIGELDKPITQEDIAEYDALMKQAHALAVQFHKANRLPELTPIVEKHLGEGNKLNETIVKDLPLVRQIYADMENQFTSEILNNL</sequence>
<dbReference type="Proteomes" id="UP000076482">
    <property type="component" value="Unassembled WGS sequence"/>
</dbReference>
<dbReference type="AlphaFoldDB" id="A0A164L3F3"/>
<reference evidence="1 2" key="1">
    <citation type="submission" date="2015-09" db="EMBL/GenBank/DDBJ databases">
        <title>Bacillus cereus food isolates.</title>
        <authorList>
            <person name="Boekhorst J."/>
        </authorList>
    </citation>
    <scope>NUCLEOTIDE SEQUENCE [LARGE SCALE GENOMIC DNA]</scope>
    <source>
        <strain evidence="1 2">B4088</strain>
    </source>
</reference>
<dbReference type="EMBL" id="LJKE01000108">
    <property type="protein sequence ID" value="KZD54556.1"/>
    <property type="molecule type" value="Genomic_DNA"/>
</dbReference>
<dbReference type="RefSeq" id="WP_063263124.1">
    <property type="nucleotide sequence ID" value="NZ_LJKE01000108.1"/>
</dbReference>
<proteinExistence type="predicted"/>
<accession>A0A164L3F3</accession>
<evidence type="ECO:0000313" key="1">
    <source>
        <dbReference type="EMBL" id="KZD54556.1"/>
    </source>
</evidence>